<name>A0A426RZH7_9ACTN</name>
<evidence type="ECO:0000313" key="6">
    <source>
        <dbReference type="EMBL" id="RRQ81657.1"/>
    </source>
</evidence>
<feature type="transmembrane region" description="Helical" evidence="5">
    <location>
        <begin position="134"/>
        <end position="166"/>
    </location>
</feature>
<evidence type="ECO:0000256" key="2">
    <source>
        <dbReference type="ARBA" id="ARBA00022692"/>
    </source>
</evidence>
<gene>
    <name evidence="6" type="ORF">CQW44_31175</name>
</gene>
<keyword evidence="7" id="KW-1185">Reference proteome</keyword>
<comment type="caution">
    <text evidence="6">The sequence shown here is derived from an EMBL/GenBank/DDBJ whole genome shotgun (WGS) entry which is preliminary data.</text>
</comment>
<dbReference type="RefSeq" id="WP_125210740.1">
    <property type="nucleotide sequence ID" value="NZ_PDER01000014.1"/>
</dbReference>
<protein>
    <recommendedName>
        <fullName evidence="8">Isoprenylcysteine carboxylmethyltransferase family protein</fullName>
    </recommendedName>
</protein>
<keyword evidence="3 5" id="KW-1133">Transmembrane helix</keyword>
<proteinExistence type="predicted"/>
<dbReference type="EMBL" id="PDES01000015">
    <property type="protein sequence ID" value="RRQ81657.1"/>
    <property type="molecule type" value="Genomic_DNA"/>
</dbReference>
<evidence type="ECO:0000256" key="4">
    <source>
        <dbReference type="ARBA" id="ARBA00023136"/>
    </source>
</evidence>
<evidence type="ECO:0000313" key="7">
    <source>
        <dbReference type="Proteomes" id="UP000276379"/>
    </source>
</evidence>
<organism evidence="6 7">
    <name type="scientific">Streptomyces griseofuscus</name>
    <dbReference type="NCBI Taxonomy" id="146922"/>
    <lineage>
        <taxon>Bacteria</taxon>
        <taxon>Bacillati</taxon>
        <taxon>Actinomycetota</taxon>
        <taxon>Actinomycetes</taxon>
        <taxon>Kitasatosporales</taxon>
        <taxon>Streptomycetaceae</taxon>
        <taxon>Streptomyces</taxon>
    </lineage>
</organism>
<dbReference type="AlphaFoldDB" id="A0A426RZH7"/>
<feature type="transmembrane region" description="Helical" evidence="5">
    <location>
        <begin position="78"/>
        <end position="100"/>
    </location>
</feature>
<dbReference type="InterPro" id="IPR052527">
    <property type="entry name" value="Metal_cation-efflux_comp"/>
</dbReference>
<reference evidence="6 7" key="1">
    <citation type="submission" date="2017-10" db="EMBL/GenBank/DDBJ databases">
        <title>Draft genome of actinobacteria isolated from guarana (Paullinia cupana (Mart.) Ducke.</title>
        <authorList>
            <person name="Siqueira K.A."/>
            <person name="Liotti R.G."/>
            <person name="Mendes T.A."/>
            <person name="Soares M.A."/>
        </authorList>
    </citation>
    <scope>NUCLEOTIDE SEQUENCE [LARGE SCALE GENOMIC DNA]</scope>
    <source>
        <strain evidence="6 7">199</strain>
    </source>
</reference>
<keyword evidence="4 5" id="KW-0472">Membrane</keyword>
<feature type="transmembrane region" description="Helical" evidence="5">
    <location>
        <begin position="49"/>
        <end position="66"/>
    </location>
</feature>
<dbReference type="Gene3D" id="1.20.120.1630">
    <property type="match status" value="1"/>
</dbReference>
<sequence length="214" mass="23578">MNSLRPALAALTGACFLVFAAAWLLGAAYFGIRANGGVRGWLRASRSSASHRVLLIAGVGLFFFVVRHTRGFWEHLQFWEPELALLGALLALLSTALLLWSRWVLGTMWDSVPSLQQNHELRTNGPYRLVRHPIYTGILGLVTGSMLTGGFGFWTAFPIAALPWLLRRVRIEDALMAGEFGAAYDAYRSRVPALIPRLRPTHPHPHGVGDGGRP</sequence>
<dbReference type="PANTHER" id="PTHR43847:SF1">
    <property type="entry name" value="BLL3993 PROTEIN"/>
    <property type="match status" value="1"/>
</dbReference>
<evidence type="ECO:0000256" key="5">
    <source>
        <dbReference type="SAM" id="Phobius"/>
    </source>
</evidence>
<comment type="subcellular location">
    <subcellularLocation>
        <location evidence="1">Endomembrane system</location>
        <topology evidence="1">Multi-pass membrane protein</topology>
    </subcellularLocation>
</comment>
<dbReference type="Pfam" id="PF04191">
    <property type="entry name" value="PEMT"/>
    <property type="match status" value="1"/>
</dbReference>
<dbReference type="GO" id="GO:0012505">
    <property type="term" value="C:endomembrane system"/>
    <property type="evidence" value="ECO:0007669"/>
    <property type="project" value="UniProtKB-SubCell"/>
</dbReference>
<evidence type="ECO:0000256" key="1">
    <source>
        <dbReference type="ARBA" id="ARBA00004127"/>
    </source>
</evidence>
<evidence type="ECO:0000256" key="3">
    <source>
        <dbReference type="ARBA" id="ARBA00022989"/>
    </source>
</evidence>
<dbReference type="Proteomes" id="UP000276379">
    <property type="component" value="Unassembled WGS sequence"/>
</dbReference>
<evidence type="ECO:0008006" key="8">
    <source>
        <dbReference type="Google" id="ProtNLM"/>
    </source>
</evidence>
<dbReference type="InterPro" id="IPR007318">
    <property type="entry name" value="Phopholipid_MeTrfase"/>
</dbReference>
<keyword evidence="2 5" id="KW-0812">Transmembrane</keyword>
<dbReference type="PANTHER" id="PTHR43847">
    <property type="entry name" value="BLL3993 PROTEIN"/>
    <property type="match status" value="1"/>
</dbReference>
<accession>A0A426RZH7</accession>